<dbReference type="InterPro" id="IPR028098">
    <property type="entry name" value="Glyco_trans_4-like_N"/>
</dbReference>
<dbReference type="Gene3D" id="3.40.50.2000">
    <property type="entry name" value="Glycogen Phosphorylase B"/>
    <property type="match status" value="2"/>
</dbReference>
<keyword evidence="1" id="KW-0328">Glycosyltransferase</keyword>
<keyword evidence="2" id="KW-0808">Transferase</keyword>
<dbReference type="InterPro" id="IPR001296">
    <property type="entry name" value="Glyco_trans_1"/>
</dbReference>
<keyword evidence="6" id="KW-1185">Reference proteome</keyword>
<sequence>MRVAYDLTALQINSSGVARWITALRRALAARDEPEIVDIAQPQRAREGRVPHALLREGAWLPAGLANAARRTGADVLHCPAPLGPWRRGSVPVVLSIYDVMPLRRPEWFTAANRWHTRLVLPRIARGADIVLVPSAFSRDELLDEVPGLAPDRVVVVSGGVDAQFCAGPRPDAERPYLLTVGELQPRKNVETAIRAFGQLASQHPELELLVVGARGWGEAPVTHEIGSAAERVRFAGHVSDQRLVELYRGASALLFPSRYEGFGLPALEAMACGTPVVAARAASLPEVVGDAGLLVDPGDAGAWAAATGRLLDDADLVAELRTRGLARAARFTWHRCAEQTVAAYRQAAAA</sequence>
<feature type="domain" description="Glycosyltransferase subfamily 4-like N-terminal" evidence="4">
    <location>
        <begin position="15"/>
        <end position="164"/>
    </location>
</feature>
<evidence type="ECO:0000313" key="5">
    <source>
        <dbReference type="EMBL" id="MDA0164759.1"/>
    </source>
</evidence>
<dbReference type="PANTHER" id="PTHR46401:SF2">
    <property type="entry name" value="GLYCOSYLTRANSFERASE WBBK-RELATED"/>
    <property type="match status" value="1"/>
</dbReference>
<organism evidence="5 6">
    <name type="scientific">Solirubrobacter ginsenosidimutans</name>
    <dbReference type="NCBI Taxonomy" id="490573"/>
    <lineage>
        <taxon>Bacteria</taxon>
        <taxon>Bacillati</taxon>
        <taxon>Actinomycetota</taxon>
        <taxon>Thermoleophilia</taxon>
        <taxon>Solirubrobacterales</taxon>
        <taxon>Solirubrobacteraceae</taxon>
        <taxon>Solirubrobacter</taxon>
    </lineage>
</organism>
<evidence type="ECO:0000256" key="1">
    <source>
        <dbReference type="ARBA" id="ARBA00022676"/>
    </source>
</evidence>
<dbReference type="SUPFAM" id="SSF53756">
    <property type="entry name" value="UDP-Glycosyltransferase/glycogen phosphorylase"/>
    <property type="match status" value="1"/>
</dbReference>
<dbReference type="GO" id="GO:0016757">
    <property type="term" value="F:glycosyltransferase activity"/>
    <property type="evidence" value="ECO:0007669"/>
    <property type="project" value="UniProtKB-KW"/>
</dbReference>
<dbReference type="RefSeq" id="WP_270044009.1">
    <property type="nucleotide sequence ID" value="NZ_JAPDOD010000037.1"/>
</dbReference>
<dbReference type="Pfam" id="PF00534">
    <property type="entry name" value="Glycos_transf_1"/>
    <property type="match status" value="1"/>
</dbReference>
<proteinExistence type="predicted"/>
<evidence type="ECO:0000313" key="6">
    <source>
        <dbReference type="Proteomes" id="UP001149140"/>
    </source>
</evidence>
<gene>
    <name evidence="5" type="ORF">OM076_31110</name>
</gene>
<reference evidence="5" key="1">
    <citation type="submission" date="2022-10" db="EMBL/GenBank/DDBJ databases">
        <title>The WGS of Solirubrobacter ginsenosidimutans DSM 21036.</title>
        <authorList>
            <person name="Jiang Z."/>
        </authorList>
    </citation>
    <scope>NUCLEOTIDE SEQUENCE</scope>
    <source>
        <strain evidence="5">DSM 21036</strain>
    </source>
</reference>
<dbReference type="Pfam" id="PF13439">
    <property type="entry name" value="Glyco_transf_4"/>
    <property type="match status" value="1"/>
</dbReference>
<dbReference type="AlphaFoldDB" id="A0A9X3S3L5"/>
<evidence type="ECO:0000256" key="2">
    <source>
        <dbReference type="ARBA" id="ARBA00022679"/>
    </source>
</evidence>
<dbReference type="EMBL" id="JAPDOD010000037">
    <property type="protein sequence ID" value="MDA0164759.1"/>
    <property type="molecule type" value="Genomic_DNA"/>
</dbReference>
<feature type="domain" description="Glycosyl transferase family 1" evidence="3">
    <location>
        <begin position="172"/>
        <end position="324"/>
    </location>
</feature>
<dbReference type="Proteomes" id="UP001149140">
    <property type="component" value="Unassembled WGS sequence"/>
</dbReference>
<protein>
    <submittedName>
        <fullName evidence="5">Glycosyltransferase family 4 protein</fullName>
    </submittedName>
</protein>
<evidence type="ECO:0000259" key="4">
    <source>
        <dbReference type="Pfam" id="PF13439"/>
    </source>
</evidence>
<dbReference type="FunFam" id="3.40.50.2000:FF:000119">
    <property type="entry name" value="Glycosyl transferase group 1"/>
    <property type="match status" value="1"/>
</dbReference>
<evidence type="ECO:0000259" key="3">
    <source>
        <dbReference type="Pfam" id="PF00534"/>
    </source>
</evidence>
<name>A0A9X3S3L5_9ACTN</name>
<dbReference type="PANTHER" id="PTHR46401">
    <property type="entry name" value="GLYCOSYLTRANSFERASE WBBK-RELATED"/>
    <property type="match status" value="1"/>
</dbReference>
<dbReference type="CDD" id="cd03809">
    <property type="entry name" value="GT4_MtfB-like"/>
    <property type="match status" value="1"/>
</dbReference>
<dbReference type="GO" id="GO:0009103">
    <property type="term" value="P:lipopolysaccharide biosynthetic process"/>
    <property type="evidence" value="ECO:0007669"/>
    <property type="project" value="TreeGrafter"/>
</dbReference>
<comment type="caution">
    <text evidence="5">The sequence shown here is derived from an EMBL/GenBank/DDBJ whole genome shotgun (WGS) entry which is preliminary data.</text>
</comment>
<accession>A0A9X3S3L5</accession>